<reference evidence="1 2" key="1">
    <citation type="journal article" date="2013" name="Curr. Biol.">
        <title>The Genome of the Foraminiferan Reticulomyxa filosa.</title>
        <authorList>
            <person name="Glockner G."/>
            <person name="Hulsmann N."/>
            <person name="Schleicher M."/>
            <person name="Noegel A.A."/>
            <person name="Eichinger L."/>
            <person name="Gallinger C."/>
            <person name="Pawlowski J."/>
            <person name="Sierra R."/>
            <person name="Euteneuer U."/>
            <person name="Pillet L."/>
            <person name="Moustafa A."/>
            <person name="Platzer M."/>
            <person name="Groth M."/>
            <person name="Szafranski K."/>
            <person name="Schliwa M."/>
        </authorList>
    </citation>
    <scope>NUCLEOTIDE SEQUENCE [LARGE SCALE GENOMIC DNA]</scope>
</reference>
<evidence type="ECO:0000313" key="1">
    <source>
        <dbReference type="EMBL" id="ETO07751.1"/>
    </source>
</evidence>
<protein>
    <submittedName>
        <fullName evidence="1">Uncharacterized protein</fullName>
    </submittedName>
</protein>
<dbReference type="Proteomes" id="UP000023152">
    <property type="component" value="Unassembled WGS sequence"/>
</dbReference>
<organism evidence="1 2">
    <name type="scientific">Reticulomyxa filosa</name>
    <dbReference type="NCBI Taxonomy" id="46433"/>
    <lineage>
        <taxon>Eukaryota</taxon>
        <taxon>Sar</taxon>
        <taxon>Rhizaria</taxon>
        <taxon>Retaria</taxon>
        <taxon>Foraminifera</taxon>
        <taxon>Monothalamids</taxon>
        <taxon>Reticulomyxidae</taxon>
        <taxon>Reticulomyxa</taxon>
    </lineage>
</organism>
<evidence type="ECO:0000313" key="2">
    <source>
        <dbReference type="Proteomes" id="UP000023152"/>
    </source>
</evidence>
<name>X6M2E5_RETFI</name>
<accession>X6M2E5</accession>
<dbReference type="AlphaFoldDB" id="X6M2E5"/>
<dbReference type="EMBL" id="ASPP01025787">
    <property type="protein sequence ID" value="ETO07751.1"/>
    <property type="molecule type" value="Genomic_DNA"/>
</dbReference>
<sequence>NLKNLLSEATTIDPQTEQSLHEHKIHVSSFKHLLYLLLSNNYFPFDKELIVDKLKMIDFLIALQKQSWINFNLIIINEIDIILIRWNKIIQISFIQNVKQQRKKIDKVLDYQHNDNVIDPIFLNKFHYNNPNLIGSIIFNDEKNCLSLTEGSFLNINKKRGPNDGSIQIITQNVEKIDKNQNQNFSIPDLNKHDIVFYHSNQNSKFTYLFIF</sequence>
<keyword evidence="2" id="KW-1185">Reference proteome</keyword>
<comment type="caution">
    <text evidence="1">The sequence shown here is derived from an EMBL/GenBank/DDBJ whole genome shotgun (WGS) entry which is preliminary data.</text>
</comment>
<proteinExistence type="predicted"/>
<feature type="non-terminal residue" evidence="1">
    <location>
        <position position="1"/>
    </location>
</feature>
<gene>
    <name evidence="1" type="ORF">RFI_29638</name>
</gene>